<protein>
    <submittedName>
        <fullName evidence="3">Methylhydantoinase</fullName>
    </submittedName>
</protein>
<dbReference type="OrthoDB" id="8612863at2"/>
<accession>A0A2N4UCA1</accession>
<keyword evidence="4" id="KW-1185">Reference proteome</keyword>
<dbReference type="Proteomes" id="UP000234328">
    <property type="component" value="Unassembled WGS sequence"/>
</dbReference>
<dbReference type="InterPro" id="IPR045079">
    <property type="entry name" value="Oxoprolinase-like"/>
</dbReference>
<dbReference type="PANTHER" id="PTHR11365:SF23">
    <property type="entry name" value="HYPOTHETICAL 5-OXOPROLINASE (EUROFUNG)-RELATED"/>
    <property type="match status" value="1"/>
</dbReference>
<feature type="domain" description="Hydantoinase B/oxoprolinase" evidence="2">
    <location>
        <begin position="14"/>
        <end position="535"/>
    </location>
</feature>
<dbReference type="GO" id="GO:0017168">
    <property type="term" value="F:5-oxoprolinase (ATP-hydrolyzing) activity"/>
    <property type="evidence" value="ECO:0007669"/>
    <property type="project" value="TreeGrafter"/>
</dbReference>
<dbReference type="Pfam" id="PF02538">
    <property type="entry name" value="Hydantoinase_B"/>
    <property type="match status" value="1"/>
</dbReference>
<evidence type="ECO:0000313" key="4">
    <source>
        <dbReference type="Proteomes" id="UP000234328"/>
    </source>
</evidence>
<dbReference type="GO" id="GO:0006749">
    <property type="term" value="P:glutathione metabolic process"/>
    <property type="evidence" value="ECO:0007669"/>
    <property type="project" value="TreeGrafter"/>
</dbReference>
<evidence type="ECO:0000313" key="3">
    <source>
        <dbReference type="EMBL" id="PLC52641.1"/>
    </source>
</evidence>
<evidence type="ECO:0000259" key="2">
    <source>
        <dbReference type="Pfam" id="PF02538"/>
    </source>
</evidence>
<dbReference type="EMBL" id="PDNV01000012">
    <property type="protein sequence ID" value="PLC52641.1"/>
    <property type="molecule type" value="Genomic_DNA"/>
</dbReference>
<comment type="caution">
    <text evidence="3">The sequence shown here is derived from an EMBL/GenBank/DDBJ whole genome shotgun (WGS) entry which is preliminary data.</text>
</comment>
<dbReference type="PANTHER" id="PTHR11365">
    <property type="entry name" value="5-OXOPROLINASE RELATED"/>
    <property type="match status" value="1"/>
</dbReference>
<name>A0A2N4UCA1_9BURK</name>
<dbReference type="AlphaFoldDB" id="A0A2N4UCA1"/>
<proteinExistence type="predicted"/>
<reference evidence="3 4" key="1">
    <citation type="submission" date="2017-10" db="EMBL/GenBank/DDBJ databases">
        <title>Two draft genome sequences of Pusillimonas sp. strains isolated from a nitrate- and radionuclide-contaminated groundwater in Russia.</title>
        <authorList>
            <person name="Grouzdev D.S."/>
            <person name="Tourova T.P."/>
            <person name="Goeva M.A."/>
            <person name="Babich T.L."/>
            <person name="Sokolova D.S."/>
            <person name="Abdullin R."/>
            <person name="Poltaraus A.B."/>
            <person name="Toshchakov S.V."/>
            <person name="Nazina T.N."/>
        </authorList>
    </citation>
    <scope>NUCLEOTIDE SEQUENCE [LARGE SCALE GENOMIC DNA]</scope>
    <source>
        <strain evidence="3 4">JR1/69-2-13</strain>
    </source>
</reference>
<sequence>MNMNTNIRAVSKLDPVTLTVIDKGLQQVCNEMDLVHQKTSFSPIISESFDRSNGIYGLNNGRLIAQGALGLPIFIGVMQETTRCVCEARDDLNDGDVIIINDPYQGGTHLMDVKMVRPFYYKGKPWCHLANTGHWPDTGGMVPGGFSSTATEIHQEGLRIPPIKLVDRGKMNPEIVKLVLANIRVADERIGDIKAQIAALDAGARRLTALLDRYGVDLVEAAIMELEVRAERIMRSHIETIPDGTYSATAYMDSDGIVNEALEIAVDICVKGPEISFDLSRSSAPCAGPLNSVWATTLSSVYLAMKHIFPDVPLNAGCFKPITVAPPRGTFLYAEYPRPVAGCAAEVSQRIMEVVFLAFAEALPQKIFAAPAGTSGNLGMGGFDPEDKREYIMYYFSGGGYGGWWGGDGITNGCSTIGISKSQPVEVLEQRYPLIFDHYALREDSAGVGKFRGGFGVNYKVRLLRGTAKASFLMDHGRTGPPGILGGEPGAPNTIRVCQSGEISVPEHLSKGEDFELKAGDWIEVGTPGGGGYGDASQRESELVASDERNQYFSESTRS</sequence>
<gene>
    <name evidence="3" type="ORF">CR155_17815</name>
</gene>
<feature type="compositionally biased region" description="Basic and acidic residues" evidence="1">
    <location>
        <begin position="537"/>
        <end position="550"/>
    </location>
</feature>
<organism evidence="3 4">
    <name type="scientific">Pollutimonas nitritireducens</name>
    <dbReference type="NCBI Taxonomy" id="2045209"/>
    <lineage>
        <taxon>Bacteria</taxon>
        <taxon>Pseudomonadati</taxon>
        <taxon>Pseudomonadota</taxon>
        <taxon>Betaproteobacteria</taxon>
        <taxon>Burkholderiales</taxon>
        <taxon>Alcaligenaceae</taxon>
        <taxon>Pollutimonas</taxon>
    </lineage>
</organism>
<feature type="region of interest" description="Disordered" evidence="1">
    <location>
        <begin position="526"/>
        <end position="559"/>
    </location>
</feature>
<dbReference type="InterPro" id="IPR003692">
    <property type="entry name" value="Hydantoinase_B"/>
</dbReference>
<evidence type="ECO:0000256" key="1">
    <source>
        <dbReference type="SAM" id="MobiDB-lite"/>
    </source>
</evidence>
<dbReference type="GO" id="GO:0005829">
    <property type="term" value="C:cytosol"/>
    <property type="evidence" value="ECO:0007669"/>
    <property type="project" value="TreeGrafter"/>
</dbReference>